<dbReference type="Pfam" id="PF02355">
    <property type="entry name" value="SecD_SecF_C"/>
    <property type="match status" value="1"/>
</dbReference>
<dbReference type="GO" id="GO:0006605">
    <property type="term" value="P:protein targeting"/>
    <property type="evidence" value="ECO:0007669"/>
    <property type="project" value="UniProtKB-UniRule"/>
</dbReference>
<dbReference type="NCBIfam" id="TIGR01129">
    <property type="entry name" value="secD"/>
    <property type="match status" value="1"/>
</dbReference>
<dbReference type="PANTHER" id="PTHR30081">
    <property type="entry name" value="PROTEIN-EXPORT MEMBRANE PROTEIN SEC"/>
    <property type="match status" value="1"/>
</dbReference>
<dbReference type="HAMAP" id="MF_01463_B">
    <property type="entry name" value="SecD_B"/>
    <property type="match status" value="1"/>
</dbReference>
<keyword evidence="4" id="KW-0997">Cell inner membrane</keyword>
<evidence type="ECO:0000256" key="8">
    <source>
        <dbReference type="ARBA" id="ARBA00023010"/>
    </source>
</evidence>
<evidence type="ECO:0000256" key="3">
    <source>
        <dbReference type="ARBA" id="ARBA00022475"/>
    </source>
</evidence>
<keyword evidence="3 10" id="KW-1003">Cell membrane</keyword>
<dbReference type="InterPro" id="IPR048631">
    <property type="entry name" value="SecD_1st"/>
</dbReference>
<dbReference type="OrthoDB" id="9805019at2"/>
<feature type="domain" description="SecD export protein N-terminal TM" evidence="12">
    <location>
        <begin position="1"/>
        <end position="112"/>
    </location>
</feature>
<reference evidence="16" key="1">
    <citation type="submission" date="2017-05" db="EMBL/GenBank/DDBJ databases">
        <title>Complete and WGS of Bordetella genogroups.</title>
        <authorList>
            <person name="Spilker T."/>
            <person name="Lipuma J."/>
        </authorList>
    </citation>
    <scope>NUCLEOTIDE SEQUENCE [LARGE SCALE GENOMIC DNA]</scope>
    <source>
        <strain evidence="16">AU18089</strain>
    </source>
</reference>
<sequence>MNRYPLWKYITVLVAVVIGLLYTLPNFYGESPAVQVSSAKATVKVDNATLGRVEQILADGGVTATSVYYEQNGALGTIRARFPSTDVQLQARDLLEKSLNPVADDPQYTVALNLLPASPPWMRALGWFEPKPMYLGLDLRGGVHFLLQVDMQGALTARYDSLAGDVRTILRDEKLPSRGVERSGTSVVATFASADERDRAYATLRSRLPDLQFTETEDAGRPALVGALSPAAITRVQDSALKQNINTLHNRINELGVAEPVIQQQGSDRIVVQLPGVQDVAKAKELLGRTATLEIRMVDDSPAAQSALASGTVPFGLERYNDRDGRPILVRRQVVLTGENLQDAQPGRDSQTQQAAVHLTLDSKGARIFRDVTRDNVGKRMAILLFENGKGEVVTAPVIRSEIAGGQVQISGSMTAEEAADTALLLRAGALAAPMSIIEERTIGPSLGADNIAKGFHSTLYGFLAIAVFIILYYHLFGVFSTIGLTMNVLLLLALLSMLQATLTLPGIAAIALTLGMAIDSNVLINERIREELRNGATPQQAIHHGFERAWGTILDSNLTTLIVGLALLAFGSGPVRGFAVVHCLGIATSMFTSVVGVRALANLWYGRKKKLAKISIGTVWKPKTN</sequence>
<keyword evidence="7 10" id="KW-1133">Transmembrane helix</keyword>
<dbReference type="InterPro" id="IPR022813">
    <property type="entry name" value="SecD/SecF_arch_bac"/>
</dbReference>
<comment type="caution">
    <text evidence="15">The sequence shown here is derived from an EMBL/GenBank/DDBJ whole genome shotgun (WGS) entry which is preliminary data.</text>
</comment>
<evidence type="ECO:0000313" key="15">
    <source>
        <dbReference type="EMBL" id="OZI18124.1"/>
    </source>
</evidence>
<keyword evidence="9 10" id="KW-0472">Membrane</keyword>
<dbReference type="InterPro" id="IPR055344">
    <property type="entry name" value="SecD_SecF_C_bact"/>
</dbReference>
<comment type="subcellular location">
    <subcellularLocation>
        <location evidence="1 10">Cell membrane</location>
        <topology evidence="1 10">Multi-pass membrane protein</topology>
    </subcellularLocation>
</comment>
<keyword evidence="8 10" id="KW-0811">Translocation</keyword>
<evidence type="ECO:0000259" key="13">
    <source>
        <dbReference type="Pfam" id="PF21760"/>
    </source>
</evidence>
<dbReference type="Gene3D" id="1.20.1640.10">
    <property type="entry name" value="Multidrug efflux transporter AcrB transmembrane domain"/>
    <property type="match status" value="1"/>
</dbReference>
<dbReference type="InterPro" id="IPR048634">
    <property type="entry name" value="SecD_SecF_C"/>
</dbReference>
<feature type="transmembrane region" description="Helical" evidence="10">
    <location>
        <begin position="578"/>
        <end position="602"/>
    </location>
</feature>
<dbReference type="FunFam" id="3.30.1360.200:FF:000002">
    <property type="entry name" value="Preprotein translocase subunit SecD"/>
    <property type="match status" value="1"/>
</dbReference>
<dbReference type="FunFam" id="1.20.1640.10:FF:000004">
    <property type="entry name" value="Protein translocase subunit SecD"/>
    <property type="match status" value="1"/>
</dbReference>
<protein>
    <recommendedName>
        <fullName evidence="10">Protein translocase subunit SecD</fullName>
    </recommendedName>
</protein>
<evidence type="ECO:0000256" key="10">
    <source>
        <dbReference type="HAMAP-Rule" id="MF_01463"/>
    </source>
</evidence>
<feature type="transmembrane region" description="Helical" evidence="10">
    <location>
        <begin position="460"/>
        <end position="483"/>
    </location>
</feature>
<evidence type="ECO:0000256" key="1">
    <source>
        <dbReference type="ARBA" id="ARBA00004651"/>
    </source>
</evidence>
<dbReference type="FunFam" id="3.30.70.3400:FF:000001">
    <property type="entry name" value="Protein translocase subunit SecD"/>
    <property type="match status" value="1"/>
</dbReference>
<keyword evidence="6 10" id="KW-0653">Protein transport</keyword>
<comment type="subunit">
    <text evidence="10">Forms a complex with SecF. Part of the essential Sec protein translocation apparatus which comprises SecA, SecYEG and auxiliary proteins SecDF-YajC and YidC.</text>
</comment>
<evidence type="ECO:0000256" key="9">
    <source>
        <dbReference type="ARBA" id="ARBA00023136"/>
    </source>
</evidence>
<comment type="similarity">
    <text evidence="10">Belongs to the SecD/SecF family. SecD subfamily.</text>
</comment>
<feature type="domain" description="SecDF P1 head subdomain" evidence="14">
    <location>
        <begin position="320"/>
        <end position="433"/>
    </location>
</feature>
<dbReference type="InterPro" id="IPR005791">
    <property type="entry name" value="SecD"/>
</dbReference>
<dbReference type="GO" id="GO:0015450">
    <property type="term" value="F:protein-transporting ATPase activity"/>
    <property type="evidence" value="ECO:0007669"/>
    <property type="project" value="InterPro"/>
</dbReference>
<feature type="domain" description="Protein translocase subunit SecDF P1" evidence="13">
    <location>
        <begin position="241"/>
        <end position="300"/>
    </location>
</feature>
<keyword evidence="16" id="KW-1185">Reference proteome</keyword>
<name>A0A261QZD1_9BORD</name>
<evidence type="ECO:0000256" key="5">
    <source>
        <dbReference type="ARBA" id="ARBA00022692"/>
    </source>
</evidence>
<evidence type="ECO:0000259" key="12">
    <source>
        <dbReference type="Pfam" id="PF13721"/>
    </source>
</evidence>
<dbReference type="GO" id="GO:0065002">
    <property type="term" value="P:intracellular protein transmembrane transport"/>
    <property type="evidence" value="ECO:0007669"/>
    <property type="project" value="UniProtKB-UniRule"/>
</dbReference>
<dbReference type="SUPFAM" id="SSF82866">
    <property type="entry name" value="Multidrug efflux transporter AcrB transmembrane domain"/>
    <property type="match status" value="1"/>
</dbReference>
<feature type="transmembrane region" description="Helical" evidence="10">
    <location>
        <begin position="6"/>
        <end position="24"/>
    </location>
</feature>
<dbReference type="RefSeq" id="WP_026639950.1">
    <property type="nucleotide sequence ID" value="NZ_NEVI01000017.1"/>
</dbReference>
<feature type="transmembrane region" description="Helical" evidence="10">
    <location>
        <begin position="489"/>
        <end position="519"/>
    </location>
</feature>
<keyword evidence="2 10" id="KW-0813">Transport</keyword>
<gene>
    <name evidence="10" type="primary">secD</name>
    <name evidence="15" type="ORF">CAL19_13770</name>
</gene>
<proteinExistence type="inferred from homology"/>
<dbReference type="Proteomes" id="UP000216947">
    <property type="component" value="Unassembled WGS sequence"/>
</dbReference>
<feature type="domain" description="Protein export membrane protein SecD/SecF C-terminal" evidence="11">
    <location>
        <begin position="435"/>
        <end position="596"/>
    </location>
</feature>
<evidence type="ECO:0000256" key="2">
    <source>
        <dbReference type="ARBA" id="ARBA00022448"/>
    </source>
</evidence>
<evidence type="ECO:0000256" key="6">
    <source>
        <dbReference type="ARBA" id="ARBA00022927"/>
    </source>
</evidence>
<keyword evidence="5 10" id="KW-0812">Transmembrane</keyword>
<dbReference type="Pfam" id="PF07549">
    <property type="entry name" value="Sec_GG"/>
    <property type="match status" value="1"/>
</dbReference>
<dbReference type="Pfam" id="PF21760">
    <property type="entry name" value="SecD_1st"/>
    <property type="match status" value="1"/>
</dbReference>
<dbReference type="Gene3D" id="3.30.1360.200">
    <property type="match status" value="1"/>
</dbReference>
<evidence type="ECO:0000256" key="7">
    <source>
        <dbReference type="ARBA" id="ARBA00022989"/>
    </source>
</evidence>
<accession>A0A261QZD1</accession>
<dbReference type="NCBIfam" id="TIGR00916">
    <property type="entry name" value="2A0604s01"/>
    <property type="match status" value="1"/>
</dbReference>
<dbReference type="InterPro" id="IPR054384">
    <property type="entry name" value="SecDF_P1_head"/>
</dbReference>
<comment type="function">
    <text evidence="10">Part of the Sec protein translocase complex. Interacts with the SecYEG preprotein conducting channel. SecDF uses the proton motive force (PMF) to complete protein translocation after the ATP-dependent function of SecA.</text>
</comment>
<evidence type="ECO:0000313" key="16">
    <source>
        <dbReference type="Proteomes" id="UP000216947"/>
    </source>
</evidence>
<dbReference type="Pfam" id="PF22599">
    <property type="entry name" value="SecDF_P1_head"/>
    <property type="match status" value="1"/>
</dbReference>
<comment type="caution">
    <text evidence="10">Lacks conserved residue(s) required for the propagation of feature annotation.</text>
</comment>
<evidence type="ECO:0000256" key="4">
    <source>
        <dbReference type="ARBA" id="ARBA00022519"/>
    </source>
</evidence>
<evidence type="ECO:0000259" key="11">
    <source>
        <dbReference type="Pfam" id="PF02355"/>
    </source>
</evidence>
<organism evidence="15 16">
    <name type="scientific">Bordetella genomosp. 7</name>
    <dbReference type="NCBI Taxonomy" id="1416805"/>
    <lineage>
        <taxon>Bacteria</taxon>
        <taxon>Pseudomonadati</taxon>
        <taxon>Pseudomonadota</taxon>
        <taxon>Betaproteobacteria</taxon>
        <taxon>Burkholderiales</taxon>
        <taxon>Alcaligenaceae</taxon>
        <taxon>Bordetella</taxon>
    </lineage>
</organism>
<dbReference type="InterPro" id="IPR022646">
    <property type="entry name" value="SecD/SecF_CS"/>
</dbReference>
<dbReference type="InterPro" id="IPR027398">
    <property type="entry name" value="SecD-TM"/>
</dbReference>
<dbReference type="AlphaFoldDB" id="A0A261QZD1"/>
<dbReference type="GO" id="GO:0043952">
    <property type="term" value="P:protein transport by the Sec complex"/>
    <property type="evidence" value="ECO:0007669"/>
    <property type="project" value="UniProtKB-UniRule"/>
</dbReference>
<dbReference type="Pfam" id="PF13721">
    <property type="entry name" value="SecD-TM1"/>
    <property type="match status" value="1"/>
</dbReference>
<dbReference type="Gene3D" id="3.30.70.3400">
    <property type="match status" value="1"/>
</dbReference>
<dbReference type="GO" id="GO:0005886">
    <property type="term" value="C:plasma membrane"/>
    <property type="evidence" value="ECO:0007669"/>
    <property type="project" value="UniProtKB-SubCell"/>
</dbReference>
<dbReference type="EMBL" id="NEVK01000006">
    <property type="protein sequence ID" value="OZI18124.1"/>
    <property type="molecule type" value="Genomic_DNA"/>
</dbReference>
<dbReference type="PANTHER" id="PTHR30081:SF1">
    <property type="entry name" value="PROTEIN TRANSLOCASE SUBUNIT SECD"/>
    <property type="match status" value="1"/>
</dbReference>
<evidence type="ECO:0000259" key="14">
    <source>
        <dbReference type="Pfam" id="PF22599"/>
    </source>
</evidence>
<feature type="transmembrane region" description="Helical" evidence="10">
    <location>
        <begin position="550"/>
        <end position="572"/>
    </location>
</feature>